<name>M0HUS9_HALEO</name>
<organism evidence="1 2">
    <name type="scientific">Haloferax elongans ATCC BAA-1513</name>
    <dbReference type="NCBI Taxonomy" id="1230453"/>
    <lineage>
        <taxon>Archaea</taxon>
        <taxon>Methanobacteriati</taxon>
        <taxon>Methanobacteriota</taxon>
        <taxon>Stenosarchaea group</taxon>
        <taxon>Halobacteria</taxon>
        <taxon>Halobacteriales</taxon>
        <taxon>Haloferacaceae</taxon>
        <taxon>Haloferax</taxon>
    </lineage>
</organism>
<gene>
    <name evidence="1" type="ORF">C453_01705</name>
</gene>
<sequence length="104" mass="11290">MDKVRLTQALGDNLGLSRNQRGRAVSIAATLNGRRFNRFGGINALALGAIAYIGDQDAETFEDRIIGRDRFDEICDQLGADGVEGCRKIKEIFRGSPNSSESTA</sequence>
<dbReference type="EMBL" id="AOLK01000007">
    <property type="protein sequence ID" value="ELZ88251.1"/>
    <property type="molecule type" value="Genomic_DNA"/>
</dbReference>
<evidence type="ECO:0000313" key="2">
    <source>
        <dbReference type="Proteomes" id="UP000011612"/>
    </source>
</evidence>
<evidence type="ECO:0000313" key="1">
    <source>
        <dbReference type="EMBL" id="ELZ88251.1"/>
    </source>
</evidence>
<keyword evidence="2" id="KW-1185">Reference proteome</keyword>
<dbReference type="AlphaFoldDB" id="M0HUS9"/>
<dbReference type="Proteomes" id="UP000011612">
    <property type="component" value="Unassembled WGS sequence"/>
</dbReference>
<protein>
    <submittedName>
        <fullName evidence="1">Uncharacterized protein</fullName>
    </submittedName>
</protein>
<reference evidence="1 2" key="1">
    <citation type="journal article" date="2014" name="PLoS Genet.">
        <title>Phylogenetically driven sequencing of extremely halophilic archaea reveals strategies for static and dynamic osmo-response.</title>
        <authorList>
            <person name="Becker E.A."/>
            <person name="Seitzer P.M."/>
            <person name="Tritt A."/>
            <person name="Larsen D."/>
            <person name="Krusor M."/>
            <person name="Yao A.I."/>
            <person name="Wu D."/>
            <person name="Madern D."/>
            <person name="Eisen J.A."/>
            <person name="Darling A.E."/>
            <person name="Facciotti M.T."/>
        </authorList>
    </citation>
    <scope>NUCLEOTIDE SEQUENCE [LARGE SCALE GENOMIC DNA]</scope>
    <source>
        <strain evidence="1 2">ATCC BAA-1513</strain>
    </source>
</reference>
<proteinExistence type="predicted"/>
<comment type="caution">
    <text evidence="1">The sequence shown here is derived from an EMBL/GenBank/DDBJ whole genome shotgun (WGS) entry which is preliminary data.</text>
</comment>
<accession>M0HUS9</accession>